<dbReference type="InterPro" id="IPR022901">
    <property type="entry name" value="snRNP_Sm-like_arc"/>
</dbReference>
<dbReference type="Proteomes" id="UP000091929">
    <property type="component" value="Unassembled WGS sequence"/>
</dbReference>
<dbReference type="Pfam" id="PF01423">
    <property type="entry name" value="LSM"/>
    <property type="match status" value="1"/>
</dbReference>
<dbReference type="AlphaFoldDB" id="A0A150IZZ2"/>
<dbReference type="GO" id="GO:0003723">
    <property type="term" value="F:RNA binding"/>
    <property type="evidence" value="ECO:0007669"/>
    <property type="project" value="InterPro"/>
</dbReference>
<accession>A0A150IZZ2</accession>
<dbReference type="PATRIC" id="fig|1706437.3.peg.103"/>
<dbReference type="EMBL" id="LNGD01000080">
    <property type="protein sequence ID" value="KYC50482.1"/>
    <property type="molecule type" value="Genomic_DNA"/>
</dbReference>
<dbReference type="NCBIfam" id="NF001963">
    <property type="entry name" value="PRK00737.1"/>
    <property type="match status" value="1"/>
</dbReference>
<feature type="domain" description="Sm" evidence="5">
    <location>
        <begin position="4"/>
        <end position="76"/>
    </location>
</feature>
<dbReference type="GO" id="GO:1990904">
    <property type="term" value="C:ribonucleoprotein complex"/>
    <property type="evidence" value="ECO:0007669"/>
    <property type="project" value="UniProtKB-KW"/>
</dbReference>
<evidence type="ECO:0000313" key="9">
    <source>
        <dbReference type="EMBL" id="KYC51621.1"/>
    </source>
</evidence>
<reference evidence="10 11" key="1">
    <citation type="journal article" date="2016" name="ISME J.">
        <title>Chasing the elusive Euryarchaeota class WSA2: genomes reveal a uniquely fastidious methyl-reducing methanogen.</title>
        <authorList>
            <person name="Nobu M.K."/>
            <person name="Narihiro T."/>
            <person name="Kuroda K."/>
            <person name="Mei R."/>
            <person name="Liu W.T."/>
        </authorList>
    </citation>
    <scope>NUCLEOTIDE SEQUENCE [LARGE SCALE GENOMIC DNA]</scope>
    <source>
        <strain evidence="6">B15fssc0709_Meth_Bin003</strain>
        <strain evidence="8">BMIXfssc0709_Meth_Bin006</strain>
        <strain evidence="9">U1lsi0528_Bin055</strain>
        <strain evidence="7">U1lsi0528_Bin089</strain>
    </source>
</reference>
<keyword evidence="3 4" id="KW-0687">Ribonucleoprotein</keyword>
<evidence type="ECO:0000256" key="2">
    <source>
        <dbReference type="ARBA" id="ARBA00021121"/>
    </source>
</evidence>
<dbReference type="Proteomes" id="UP000075578">
    <property type="component" value="Unassembled WGS sequence"/>
</dbReference>
<dbReference type="EMBL" id="LNJC01000001">
    <property type="protein sequence ID" value="KYC51440.1"/>
    <property type="molecule type" value="Genomic_DNA"/>
</dbReference>
<dbReference type="HAMAP" id="MF_00257">
    <property type="entry name" value="Lsm_RuxX"/>
    <property type="match status" value="1"/>
</dbReference>
<dbReference type="InterPro" id="IPR010920">
    <property type="entry name" value="LSM_dom_sf"/>
</dbReference>
<protein>
    <recommendedName>
        <fullName evidence="2 4">Putative snRNP Sm-like protein</fullName>
    </recommendedName>
</protein>
<dbReference type="EMBL" id="LNGC01000053">
    <property type="protein sequence ID" value="KYC51621.1"/>
    <property type="molecule type" value="Genomic_DNA"/>
</dbReference>
<evidence type="ECO:0000256" key="3">
    <source>
        <dbReference type="ARBA" id="ARBA00023274"/>
    </source>
</evidence>
<organism evidence="7 11">
    <name type="scientific">Candidatus Methanofastidiosum methylothiophilum</name>
    <dbReference type="NCBI Taxonomy" id="1705564"/>
    <lineage>
        <taxon>Archaea</taxon>
        <taxon>Methanobacteriati</taxon>
        <taxon>Methanobacteriota</taxon>
        <taxon>Stenosarchaea group</taxon>
        <taxon>Candidatus Methanofastidiosia</taxon>
        <taxon>Candidatus Methanofastidiosales</taxon>
        <taxon>Candidatus Methanofastidiosaceae</taxon>
        <taxon>Candidatus Methanofastidiosum</taxon>
    </lineage>
</organism>
<evidence type="ECO:0000313" key="6">
    <source>
        <dbReference type="EMBL" id="KYC48792.1"/>
    </source>
</evidence>
<dbReference type="SUPFAM" id="SSF50182">
    <property type="entry name" value="Sm-like ribonucleoproteins"/>
    <property type="match status" value="1"/>
</dbReference>
<dbReference type="Proteomes" id="UP000092403">
    <property type="component" value="Unassembled WGS sequence"/>
</dbReference>
<evidence type="ECO:0000313" key="7">
    <source>
        <dbReference type="EMBL" id="KYC50482.1"/>
    </source>
</evidence>
<comment type="similarity">
    <text evidence="1 4">Belongs to the snRNP Sm proteins family.</text>
</comment>
<evidence type="ECO:0000313" key="11">
    <source>
        <dbReference type="Proteomes" id="UP000075578"/>
    </source>
</evidence>
<dbReference type="PANTHER" id="PTHR10553:SF5">
    <property type="entry name" value="U6 SNRNA-ASSOCIATED SM-LIKE PROTEIN LSM7"/>
    <property type="match status" value="1"/>
</dbReference>
<dbReference type="InterPro" id="IPR044641">
    <property type="entry name" value="Lsm7/SmG-like"/>
</dbReference>
<proteinExistence type="inferred from homology"/>
<accession>A0A150J2I3</accession>
<sequence>MAQRPLDIIHRALDSNVLVELKGGREFRGTLKGYDIHMNLVMEAAEELQNGESVRKLGHVVVRGDNVVLISPSLED</sequence>
<accession>A0A150J335</accession>
<gene>
    <name evidence="9" type="ORF">AMQ22_01251</name>
    <name evidence="7" type="ORF">AMQ74_01251</name>
    <name evidence="6" type="ORF">APG11_00104</name>
    <name evidence="8" type="ORF">APG12_00103</name>
</gene>
<evidence type="ECO:0000313" key="8">
    <source>
        <dbReference type="EMBL" id="KYC51440.1"/>
    </source>
</evidence>
<dbReference type="PATRIC" id="fig|1706438.3.peg.102"/>
<dbReference type="PROSITE" id="PS52002">
    <property type="entry name" value="SM"/>
    <property type="match status" value="1"/>
</dbReference>
<dbReference type="PIRSF" id="PIRSF006609">
    <property type="entry name" value="snRNP_SmF"/>
    <property type="match status" value="1"/>
</dbReference>
<dbReference type="Gene3D" id="2.30.30.100">
    <property type="match status" value="1"/>
</dbReference>
<dbReference type="CDD" id="cd01731">
    <property type="entry name" value="archaeal_Sm1"/>
    <property type="match status" value="1"/>
</dbReference>
<dbReference type="EMBL" id="LNGF01000001">
    <property type="protein sequence ID" value="KYC48792.1"/>
    <property type="molecule type" value="Genomic_DNA"/>
</dbReference>
<evidence type="ECO:0000256" key="1">
    <source>
        <dbReference type="ARBA" id="ARBA00006850"/>
    </source>
</evidence>
<dbReference type="PANTHER" id="PTHR10553">
    <property type="entry name" value="SMALL NUCLEAR RIBONUCLEOPROTEIN"/>
    <property type="match status" value="1"/>
</dbReference>
<dbReference type="SMART" id="SM00651">
    <property type="entry name" value="Sm"/>
    <property type="match status" value="1"/>
</dbReference>
<name>A0A150IZZ2_9EURY</name>
<evidence type="ECO:0000259" key="5">
    <source>
        <dbReference type="PROSITE" id="PS52002"/>
    </source>
</evidence>
<accession>A0A150IV16</accession>
<dbReference type="Proteomes" id="UP000075398">
    <property type="component" value="Unassembled WGS sequence"/>
</dbReference>
<dbReference type="PATRIC" id="fig|1705409.3.peg.1296"/>
<evidence type="ECO:0000313" key="10">
    <source>
        <dbReference type="Proteomes" id="UP000075398"/>
    </source>
</evidence>
<evidence type="ECO:0000256" key="4">
    <source>
        <dbReference type="HAMAP-Rule" id="MF_00257"/>
    </source>
</evidence>
<dbReference type="InterPro" id="IPR001163">
    <property type="entry name" value="Sm_dom_euk/arc"/>
</dbReference>
<dbReference type="STRING" id="1705564.APG08_01121"/>
<comment type="caution">
    <text evidence="7">The sequence shown here is derived from an EMBL/GenBank/DDBJ whole genome shotgun (WGS) entry which is preliminary data.</text>
</comment>
<dbReference type="InterPro" id="IPR047575">
    <property type="entry name" value="Sm"/>
</dbReference>
<dbReference type="PATRIC" id="fig|1705564.3.peg.1304"/>